<dbReference type="SUPFAM" id="SSF46785">
    <property type="entry name" value="Winged helix' DNA-binding domain"/>
    <property type="match status" value="1"/>
</dbReference>
<feature type="domain" description="HTH crp-type" evidence="5">
    <location>
        <begin position="150"/>
        <end position="219"/>
    </location>
</feature>
<proteinExistence type="predicted"/>
<sequence length="229" mass="24579">MTASTAPAATLDGIGLLAPLEPAERKMLAARCAWRRYRAGERILSRDSSCRHVLFIVEGAVRVVNYAASGREVAYARIGAGHHVGELSAIDGEPRSASVEAETDCLVASLPASAFHELLLAHGAITLALLRDLARMVRRADERITELTVLGAMQRVYRELQRLARPSPEGLKVTPLPTQESLAAHVGTTRETVARAFGQLIRSGIVGRSGRDLVIRNAAMLDTLIGAEA</sequence>
<evidence type="ECO:0000313" key="7">
    <source>
        <dbReference type="Proteomes" id="UP001375743"/>
    </source>
</evidence>
<dbReference type="Pfam" id="PF13545">
    <property type="entry name" value="HTH_Crp_2"/>
    <property type="match status" value="1"/>
</dbReference>
<dbReference type="CDD" id="cd00038">
    <property type="entry name" value="CAP_ED"/>
    <property type="match status" value="1"/>
</dbReference>
<dbReference type="InterPro" id="IPR000595">
    <property type="entry name" value="cNMP-bd_dom"/>
</dbReference>
<name>A0ABU8XTW2_9PROT</name>
<evidence type="ECO:0000259" key="4">
    <source>
        <dbReference type="PROSITE" id="PS50042"/>
    </source>
</evidence>
<dbReference type="SMART" id="SM00419">
    <property type="entry name" value="HTH_CRP"/>
    <property type="match status" value="1"/>
</dbReference>
<dbReference type="PROSITE" id="PS50042">
    <property type="entry name" value="CNMP_BINDING_3"/>
    <property type="match status" value="1"/>
</dbReference>
<dbReference type="InterPro" id="IPR036388">
    <property type="entry name" value="WH-like_DNA-bd_sf"/>
</dbReference>
<dbReference type="Pfam" id="PF00027">
    <property type="entry name" value="cNMP_binding"/>
    <property type="match status" value="1"/>
</dbReference>
<dbReference type="Gene3D" id="1.10.10.10">
    <property type="entry name" value="Winged helix-like DNA-binding domain superfamily/Winged helix DNA-binding domain"/>
    <property type="match status" value="1"/>
</dbReference>
<dbReference type="InterPro" id="IPR018490">
    <property type="entry name" value="cNMP-bd_dom_sf"/>
</dbReference>
<keyword evidence="1" id="KW-0805">Transcription regulation</keyword>
<dbReference type="SUPFAM" id="SSF51206">
    <property type="entry name" value="cAMP-binding domain-like"/>
    <property type="match status" value="1"/>
</dbReference>
<evidence type="ECO:0000259" key="5">
    <source>
        <dbReference type="PROSITE" id="PS51063"/>
    </source>
</evidence>
<reference evidence="6 7" key="1">
    <citation type="submission" date="2024-01" db="EMBL/GenBank/DDBJ databases">
        <title>Multi-omics insights into the function and evolution of sodium benzoate biodegradation pathways in Benzoatithermus flavus gen. nov., sp. nov. from hot spring.</title>
        <authorList>
            <person name="Hu C.-J."/>
            <person name="Li W.-J."/>
        </authorList>
    </citation>
    <scope>NUCLEOTIDE SEQUENCE [LARGE SCALE GENOMIC DNA]</scope>
    <source>
        <strain evidence="6 7">SYSU G07066</strain>
    </source>
</reference>
<keyword evidence="3" id="KW-0804">Transcription</keyword>
<dbReference type="InterPro" id="IPR012318">
    <property type="entry name" value="HTH_CRP"/>
</dbReference>
<evidence type="ECO:0000256" key="3">
    <source>
        <dbReference type="ARBA" id="ARBA00023163"/>
    </source>
</evidence>
<accession>A0ABU8XTW2</accession>
<dbReference type="EMBL" id="JBBLZC010000014">
    <property type="protein sequence ID" value="MEK0084379.1"/>
    <property type="molecule type" value="Genomic_DNA"/>
</dbReference>
<dbReference type="Proteomes" id="UP001375743">
    <property type="component" value="Unassembled WGS sequence"/>
</dbReference>
<organism evidence="6 7">
    <name type="scientific">Benzoatithermus flavus</name>
    <dbReference type="NCBI Taxonomy" id="3108223"/>
    <lineage>
        <taxon>Bacteria</taxon>
        <taxon>Pseudomonadati</taxon>
        <taxon>Pseudomonadota</taxon>
        <taxon>Alphaproteobacteria</taxon>
        <taxon>Geminicoccales</taxon>
        <taxon>Geminicoccaceae</taxon>
        <taxon>Benzoatithermus</taxon>
    </lineage>
</organism>
<dbReference type="InterPro" id="IPR014710">
    <property type="entry name" value="RmlC-like_jellyroll"/>
</dbReference>
<keyword evidence="7" id="KW-1185">Reference proteome</keyword>
<gene>
    <name evidence="6" type="ORF">U1T56_14575</name>
</gene>
<feature type="domain" description="Cyclic nucleotide-binding" evidence="4">
    <location>
        <begin position="16"/>
        <end position="136"/>
    </location>
</feature>
<dbReference type="InterPro" id="IPR036390">
    <property type="entry name" value="WH_DNA-bd_sf"/>
</dbReference>
<dbReference type="SMART" id="SM00100">
    <property type="entry name" value="cNMP"/>
    <property type="match status" value="1"/>
</dbReference>
<dbReference type="PANTHER" id="PTHR24567">
    <property type="entry name" value="CRP FAMILY TRANSCRIPTIONAL REGULATORY PROTEIN"/>
    <property type="match status" value="1"/>
</dbReference>
<evidence type="ECO:0000313" key="6">
    <source>
        <dbReference type="EMBL" id="MEK0084379.1"/>
    </source>
</evidence>
<dbReference type="PANTHER" id="PTHR24567:SF68">
    <property type="entry name" value="DNA-BINDING TRANSCRIPTIONAL DUAL REGULATOR CRP"/>
    <property type="match status" value="1"/>
</dbReference>
<dbReference type="InterPro" id="IPR050397">
    <property type="entry name" value="Env_Response_Regulators"/>
</dbReference>
<evidence type="ECO:0000256" key="2">
    <source>
        <dbReference type="ARBA" id="ARBA00023125"/>
    </source>
</evidence>
<dbReference type="PROSITE" id="PS51063">
    <property type="entry name" value="HTH_CRP_2"/>
    <property type="match status" value="1"/>
</dbReference>
<comment type="caution">
    <text evidence="6">The sequence shown here is derived from an EMBL/GenBank/DDBJ whole genome shotgun (WGS) entry which is preliminary data.</text>
</comment>
<protein>
    <submittedName>
        <fullName evidence="6">Crp/Fnr family transcriptional regulator</fullName>
    </submittedName>
</protein>
<dbReference type="Gene3D" id="2.60.120.10">
    <property type="entry name" value="Jelly Rolls"/>
    <property type="match status" value="1"/>
</dbReference>
<keyword evidence="2" id="KW-0238">DNA-binding</keyword>
<dbReference type="RefSeq" id="WP_418160229.1">
    <property type="nucleotide sequence ID" value="NZ_JBBLZC010000014.1"/>
</dbReference>
<evidence type="ECO:0000256" key="1">
    <source>
        <dbReference type="ARBA" id="ARBA00023015"/>
    </source>
</evidence>